<evidence type="ECO:0000259" key="5">
    <source>
        <dbReference type="PROSITE" id="PS50931"/>
    </source>
</evidence>
<dbReference type="SUPFAM" id="SSF46785">
    <property type="entry name" value="Winged helix' DNA-binding domain"/>
    <property type="match status" value="1"/>
</dbReference>
<proteinExistence type="inferred from homology"/>
<dbReference type="PROSITE" id="PS50931">
    <property type="entry name" value="HTH_LYSR"/>
    <property type="match status" value="1"/>
</dbReference>
<keyword evidence="4" id="KW-0804">Transcription</keyword>
<dbReference type="GO" id="GO:0043565">
    <property type="term" value="F:sequence-specific DNA binding"/>
    <property type="evidence" value="ECO:0007669"/>
    <property type="project" value="TreeGrafter"/>
</dbReference>
<dbReference type="EMBL" id="VZZK01000027">
    <property type="protein sequence ID" value="KAB1076745.1"/>
    <property type="molecule type" value="Genomic_DNA"/>
</dbReference>
<feature type="domain" description="HTH lysR-type" evidence="5">
    <location>
        <begin position="1"/>
        <end position="59"/>
    </location>
</feature>
<dbReference type="GO" id="GO:0006351">
    <property type="term" value="P:DNA-templated transcription"/>
    <property type="evidence" value="ECO:0007669"/>
    <property type="project" value="TreeGrafter"/>
</dbReference>
<dbReference type="Pfam" id="PF03466">
    <property type="entry name" value="LysR_substrate"/>
    <property type="match status" value="1"/>
</dbReference>
<dbReference type="PANTHER" id="PTHR30537">
    <property type="entry name" value="HTH-TYPE TRANSCRIPTIONAL REGULATOR"/>
    <property type="match status" value="1"/>
</dbReference>
<organism evidence="6 7">
    <name type="scientific">Methylobacterium soli</name>
    <dbReference type="NCBI Taxonomy" id="553447"/>
    <lineage>
        <taxon>Bacteria</taxon>
        <taxon>Pseudomonadati</taxon>
        <taxon>Pseudomonadota</taxon>
        <taxon>Alphaproteobacteria</taxon>
        <taxon>Hyphomicrobiales</taxon>
        <taxon>Methylobacteriaceae</taxon>
        <taxon>Methylobacterium</taxon>
    </lineage>
</organism>
<dbReference type="RefSeq" id="WP_151002483.1">
    <property type="nucleotide sequence ID" value="NZ_BPQY01000532.1"/>
</dbReference>
<dbReference type="OrthoDB" id="9813056at2"/>
<dbReference type="InterPro" id="IPR005119">
    <property type="entry name" value="LysR_subst-bd"/>
</dbReference>
<dbReference type="Gene3D" id="3.40.190.290">
    <property type="match status" value="1"/>
</dbReference>
<sequence>MDRIASMAVFAKAVEAGSFSAAADALSMSSQMVGKHVRTLEDHLGVKLINRTTRRQSVTELGRAFHDRVRTILAEVEAAEALAAESRAVPRGRIRVNAPVTFGAHELARVLPGYLEANPEVDVELTLADRTVDLVDEGYDAVFRVGSLSDSGLIARALRPLEMLLCAAPAYVEAHGAPATPDELRAHECLGFAYGTTRNRWSFSGPGGPVTVDVPCRHVANNGQALLTLALAGMGIFLQPVALVRDDLASGRLVHLLPDFVPPTHPMHVLYAPDRRITPKLRSFVDFAVAQFG</sequence>
<dbReference type="AlphaFoldDB" id="A0A6L3SX36"/>
<gene>
    <name evidence="6" type="ORF">F6X53_21890</name>
</gene>
<dbReference type="FunFam" id="1.10.10.10:FF:000001">
    <property type="entry name" value="LysR family transcriptional regulator"/>
    <property type="match status" value="1"/>
</dbReference>
<protein>
    <submittedName>
        <fullName evidence="6">LysR family transcriptional regulator</fullName>
    </submittedName>
</protein>
<evidence type="ECO:0000313" key="7">
    <source>
        <dbReference type="Proteomes" id="UP000474159"/>
    </source>
</evidence>
<evidence type="ECO:0000256" key="3">
    <source>
        <dbReference type="ARBA" id="ARBA00023125"/>
    </source>
</evidence>
<dbReference type="InterPro" id="IPR036390">
    <property type="entry name" value="WH_DNA-bd_sf"/>
</dbReference>
<dbReference type="CDD" id="cd08477">
    <property type="entry name" value="PBP2_CrgA_like_8"/>
    <property type="match status" value="1"/>
</dbReference>
<dbReference type="InterPro" id="IPR000847">
    <property type="entry name" value="LysR_HTH_N"/>
</dbReference>
<dbReference type="Proteomes" id="UP000474159">
    <property type="component" value="Unassembled WGS sequence"/>
</dbReference>
<comment type="caution">
    <text evidence="6">The sequence shown here is derived from an EMBL/GenBank/DDBJ whole genome shotgun (WGS) entry which is preliminary data.</text>
</comment>
<reference evidence="6 7" key="1">
    <citation type="submission" date="2019-09" db="EMBL/GenBank/DDBJ databases">
        <title>YIM 48816 draft genome.</title>
        <authorList>
            <person name="Jiang L."/>
        </authorList>
    </citation>
    <scope>NUCLEOTIDE SEQUENCE [LARGE SCALE GENOMIC DNA]</scope>
    <source>
        <strain evidence="6 7">YIM 48816</strain>
    </source>
</reference>
<dbReference type="InterPro" id="IPR036388">
    <property type="entry name" value="WH-like_DNA-bd_sf"/>
</dbReference>
<keyword evidence="3" id="KW-0238">DNA-binding</keyword>
<dbReference type="Pfam" id="PF00126">
    <property type="entry name" value="HTH_1"/>
    <property type="match status" value="1"/>
</dbReference>
<evidence type="ECO:0000256" key="2">
    <source>
        <dbReference type="ARBA" id="ARBA00023015"/>
    </source>
</evidence>
<comment type="similarity">
    <text evidence="1">Belongs to the LysR transcriptional regulatory family.</text>
</comment>
<evidence type="ECO:0000256" key="1">
    <source>
        <dbReference type="ARBA" id="ARBA00009437"/>
    </source>
</evidence>
<dbReference type="GO" id="GO:0003700">
    <property type="term" value="F:DNA-binding transcription factor activity"/>
    <property type="evidence" value="ECO:0007669"/>
    <property type="project" value="InterPro"/>
</dbReference>
<keyword evidence="2" id="KW-0805">Transcription regulation</keyword>
<dbReference type="FunFam" id="3.40.190.290:FF:000001">
    <property type="entry name" value="Transcriptional regulator, LysR family"/>
    <property type="match status" value="1"/>
</dbReference>
<dbReference type="Gene3D" id="1.10.10.10">
    <property type="entry name" value="Winged helix-like DNA-binding domain superfamily/Winged helix DNA-binding domain"/>
    <property type="match status" value="1"/>
</dbReference>
<dbReference type="PANTHER" id="PTHR30537:SF5">
    <property type="entry name" value="HTH-TYPE TRANSCRIPTIONAL ACTIVATOR TTDR-RELATED"/>
    <property type="match status" value="1"/>
</dbReference>
<dbReference type="InterPro" id="IPR058163">
    <property type="entry name" value="LysR-type_TF_proteobact-type"/>
</dbReference>
<accession>A0A6L3SX36</accession>
<evidence type="ECO:0000313" key="6">
    <source>
        <dbReference type="EMBL" id="KAB1076745.1"/>
    </source>
</evidence>
<name>A0A6L3SX36_9HYPH</name>
<keyword evidence="7" id="KW-1185">Reference proteome</keyword>
<evidence type="ECO:0000256" key="4">
    <source>
        <dbReference type="ARBA" id="ARBA00023163"/>
    </source>
</evidence>
<dbReference type="SUPFAM" id="SSF53850">
    <property type="entry name" value="Periplasmic binding protein-like II"/>
    <property type="match status" value="1"/>
</dbReference>